<dbReference type="InterPro" id="IPR004835">
    <property type="entry name" value="Chitin_synth"/>
</dbReference>
<protein>
    <recommendedName>
        <fullName evidence="7">Chitin synthase</fullName>
    </recommendedName>
</protein>
<dbReference type="GO" id="GO:0071944">
    <property type="term" value="C:cell periphery"/>
    <property type="evidence" value="ECO:0007669"/>
    <property type="project" value="TreeGrafter"/>
</dbReference>
<evidence type="ECO:0008006" key="7">
    <source>
        <dbReference type="Google" id="ProtNLM"/>
    </source>
</evidence>
<dbReference type="OrthoDB" id="370884at2759"/>
<evidence type="ECO:0000256" key="2">
    <source>
        <dbReference type="ARBA" id="ARBA00022692"/>
    </source>
</evidence>
<dbReference type="HOGENOM" id="CLU_746586_0_0_1"/>
<evidence type="ECO:0000256" key="4">
    <source>
        <dbReference type="SAM" id="Phobius"/>
    </source>
</evidence>
<dbReference type="OMA" id="RECHEIV"/>
<accession>V4AJD7</accession>
<evidence type="ECO:0000256" key="1">
    <source>
        <dbReference type="ARBA" id="ARBA00004141"/>
    </source>
</evidence>
<gene>
    <name evidence="5" type="ORF">LOTGIDRAFT_170891</name>
</gene>
<feature type="transmembrane region" description="Helical" evidence="4">
    <location>
        <begin position="99"/>
        <end position="118"/>
    </location>
</feature>
<dbReference type="RefSeq" id="XP_009044996.1">
    <property type="nucleotide sequence ID" value="XM_009046748.1"/>
</dbReference>
<dbReference type="STRING" id="225164.V4AJD7"/>
<dbReference type="CTD" id="20241588"/>
<dbReference type="KEGG" id="lgi:LOTGIDRAFT_170891"/>
<evidence type="ECO:0000256" key="3">
    <source>
        <dbReference type="ARBA" id="ARBA00023136"/>
    </source>
</evidence>
<name>V4AJD7_LOTGI</name>
<feature type="transmembrane region" description="Helical" evidence="4">
    <location>
        <begin position="130"/>
        <end position="151"/>
    </location>
</feature>
<dbReference type="GO" id="GO:0004100">
    <property type="term" value="F:chitin synthase activity"/>
    <property type="evidence" value="ECO:0007669"/>
    <property type="project" value="InterPro"/>
</dbReference>
<dbReference type="GO" id="GO:0006031">
    <property type="term" value="P:chitin biosynthetic process"/>
    <property type="evidence" value="ECO:0007669"/>
    <property type="project" value="TreeGrafter"/>
</dbReference>
<evidence type="ECO:0000313" key="6">
    <source>
        <dbReference type="Proteomes" id="UP000030746"/>
    </source>
</evidence>
<evidence type="ECO:0000313" key="5">
    <source>
        <dbReference type="EMBL" id="ESP04299.1"/>
    </source>
</evidence>
<proteinExistence type="predicted"/>
<comment type="subcellular location">
    <subcellularLocation>
        <location evidence="1">Membrane</location>
        <topology evidence="1">Multi-pass membrane protein</topology>
    </subcellularLocation>
</comment>
<feature type="transmembrane region" description="Helical" evidence="4">
    <location>
        <begin position="171"/>
        <end position="189"/>
    </location>
</feature>
<dbReference type="Proteomes" id="UP000030746">
    <property type="component" value="Unassembled WGS sequence"/>
</dbReference>
<keyword evidence="4" id="KW-1133">Transmembrane helix</keyword>
<dbReference type="GeneID" id="20241588"/>
<feature type="transmembrane region" description="Helical" evidence="4">
    <location>
        <begin position="322"/>
        <end position="346"/>
    </location>
</feature>
<reference evidence="5 6" key="1">
    <citation type="journal article" date="2013" name="Nature">
        <title>Insights into bilaterian evolution from three spiralian genomes.</title>
        <authorList>
            <person name="Simakov O."/>
            <person name="Marletaz F."/>
            <person name="Cho S.J."/>
            <person name="Edsinger-Gonzales E."/>
            <person name="Havlak P."/>
            <person name="Hellsten U."/>
            <person name="Kuo D.H."/>
            <person name="Larsson T."/>
            <person name="Lv J."/>
            <person name="Arendt D."/>
            <person name="Savage R."/>
            <person name="Osoegawa K."/>
            <person name="de Jong P."/>
            <person name="Grimwood J."/>
            <person name="Chapman J.A."/>
            <person name="Shapiro H."/>
            <person name="Aerts A."/>
            <person name="Otillar R.P."/>
            <person name="Terry A.Y."/>
            <person name="Boore J.L."/>
            <person name="Grigoriev I.V."/>
            <person name="Lindberg D.R."/>
            <person name="Seaver E.C."/>
            <person name="Weisblat D.A."/>
            <person name="Putnam N.H."/>
            <person name="Rokhsar D.S."/>
        </authorList>
    </citation>
    <scope>NUCLEOTIDE SEQUENCE [LARGE SCALE GENOMIC DNA]</scope>
</reference>
<dbReference type="PANTHER" id="PTHR22914">
    <property type="entry name" value="CHITIN SYNTHASE"/>
    <property type="match status" value="1"/>
</dbReference>
<feature type="transmembrane region" description="Helical" evidence="4">
    <location>
        <begin position="70"/>
        <end position="93"/>
    </location>
</feature>
<sequence length="371" mass="42557">MATLMMINGWRLRFSAFADNTTYCPDTFEEFFKQRRRWILSDIANALLVVQNMLSLIRNNDCFTFVYVSYLLNMFINNVITPGTAIVMITAGLELVFDVPYITTTAPMAGIVLMYAIVCIKCSAKTQTRLTSALTVLMGGVFVSVAVWGSYKIVASMIHEVLVGHFRFQQHYVILMLTASLIYAALVHPRESYQVQVAKVPKFACLTGFKKRRWRKKKDRQNSNKETHEGIHEAVKGNTRDITDGSEEDRTEEMFWNDLRERLLGNDTNIGLQKTELAERLRTLRNRSLSGVLIVNALWLSLLSFFYMGVDSPLSRLNVYGVISGALYGFTLIIQVFGLTVCRVDYLLQWFARYMYGDERQMWVSARKKKN</sequence>
<keyword evidence="3 4" id="KW-0472">Membrane</keyword>
<dbReference type="PANTHER" id="PTHR22914:SF41">
    <property type="entry name" value="CHITIN SYNTHASE 7"/>
    <property type="match status" value="1"/>
</dbReference>
<feature type="transmembrane region" description="Helical" evidence="4">
    <location>
        <begin position="289"/>
        <end position="310"/>
    </location>
</feature>
<dbReference type="EMBL" id="KB199806">
    <property type="protein sequence ID" value="ESP04299.1"/>
    <property type="molecule type" value="Genomic_DNA"/>
</dbReference>
<keyword evidence="6" id="KW-1185">Reference proteome</keyword>
<organism evidence="5 6">
    <name type="scientific">Lottia gigantea</name>
    <name type="common">Giant owl limpet</name>
    <dbReference type="NCBI Taxonomy" id="225164"/>
    <lineage>
        <taxon>Eukaryota</taxon>
        <taxon>Metazoa</taxon>
        <taxon>Spiralia</taxon>
        <taxon>Lophotrochozoa</taxon>
        <taxon>Mollusca</taxon>
        <taxon>Gastropoda</taxon>
        <taxon>Patellogastropoda</taxon>
        <taxon>Lottioidea</taxon>
        <taxon>Lottiidae</taxon>
        <taxon>Lottia</taxon>
    </lineage>
</organism>
<keyword evidence="2 4" id="KW-0812">Transmembrane</keyword>
<dbReference type="GO" id="GO:0016020">
    <property type="term" value="C:membrane"/>
    <property type="evidence" value="ECO:0007669"/>
    <property type="project" value="UniProtKB-SubCell"/>
</dbReference>
<dbReference type="AlphaFoldDB" id="V4AJD7"/>